<dbReference type="Proteomes" id="UP000306575">
    <property type="component" value="Unassembled WGS sequence"/>
</dbReference>
<evidence type="ECO:0000313" key="5">
    <source>
        <dbReference type="Proteomes" id="UP000306575"/>
    </source>
</evidence>
<dbReference type="Pfam" id="PF13547">
    <property type="entry name" value="GTA_TIM"/>
    <property type="match status" value="1"/>
</dbReference>
<accession>A0A4U7N5H0</accession>
<dbReference type="InterPro" id="IPR032876">
    <property type="entry name" value="J_dom"/>
</dbReference>
<dbReference type="SUPFAM" id="SSF51445">
    <property type="entry name" value="(Trans)glycosidases"/>
    <property type="match status" value="1"/>
</dbReference>
<dbReference type="CDD" id="cd19607">
    <property type="entry name" value="GTA_TIM-barrel-like"/>
    <property type="match status" value="1"/>
</dbReference>
<reference evidence="4 5" key="1">
    <citation type="submission" date="2019-04" db="EMBL/GenBank/DDBJ databases">
        <title>Genome sequence of Pelagicola litoralis CL-ES2.</title>
        <authorList>
            <person name="Cao J."/>
        </authorList>
    </citation>
    <scope>NUCLEOTIDE SEQUENCE [LARGE SCALE GENOMIC DNA]</scope>
    <source>
        <strain evidence="4 5">CL-ES2</strain>
    </source>
</reference>
<dbReference type="EMBL" id="SULI01000008">
    <property type="protein sequence ID" value="TKZ20888.1"/>
    <property type="molecule type" value="Genomic_DNA"/>
</dbReference>
<dbReference type="Pfam" id="PF23666">
    <property type="entry name" value="Rcc01698_C"/>
    <property type="match status" value="1"/>
</dbReference>
<dbReference type="InterPro" id="IPR056490">
    <property type="entry name" value="Rcc01698_C"/>
</dbReference>
<organism evidence="4 5">
    <name type="scientific">Shimia litoralis</name>
    <dbReference type="NCBI Taxonomy" id="420403"/>
    <lineage>
        <taxon>Bacteria</taxon>
        <taxon>Pseudomonadati</taxon>
        <taxon>Pseudomonadota</taxon>
        <taxon>Alphaproteobacteria</taxon>
        <taxon>Rhodobacterales</taxon>
        <taxon>Roseobacteraceae</taxon>
    </lineage>
</organism>
<evidence type="ECO:0000259" key="2">
    <source>
        <dbReference type="Pfam" id="PF13550"/>
    </source>
</evidence>
<dbReference type="OrthoDB" id="8445115at2"/>
<protein>
    <submittedName>
        <fullName evidence="4">Host specificity protein</fullName>
    </submittedName>
</protein>
<evidence type="ECO:0000259" key="1">
    <source>
        <dbReference type="Pfam" id="PF13547"/>
    </source>
</evidence>
<dbReference type="Pfam" id="PF13550">
    <property type="entry name" value="Phage-tail_3"/>
    <property type="match status" value="1"/>
</dbReference>
<sequence>MATLLLSAAGAAIGGSLGGTLAGVSSVAIGRLVGATLGRSVDQAIMGQGSEVVDSGRVDRFRITGAAEGSAVPQLYGRMRLGGQVIWATQFTETVATSGGGKGAAPQPQVREHSYSVSLAIALCEGEISRVGRIWADGVEISARDLNMRVYKGEREQLPDPLIEAVEGTGSVPAYRGTAYVVMENVQLAQFGNRIPQFSFEVVRPAPKDLAASEGEIAHAVRAVALMPGTGEYALATTPVHYSNGPGQNWSANENTPSGETDFRASLTAMDDELPACDAVSLVVSWFGNDLRCGTCTIQPKVERSDTEGVNMPWSVAGMTRSGAQEIARVADRPIYGGTPTDLSVVQSIQSMAAAGKEVMFYPFVLMDQLSENGLADPWSEAGDQPVLPWRGRITTSKAPTQSGTSDGTPQAESEVEAFFGTADASDFNISGETVQYSGPAEWRYRRFILHYAALCKAAGGVSAFCIGSEMRGLTQIRGSGGQFIAVEALRDLLVQVRAILGPDTKIGYAADWSEYFGYHPQDGTGDVYFHLDPLWADENIDFVGIDNYMPLSDWRDGADHADAHQRSIYDIDYLRGNVAGGEGYDWYYHSQEAREAQIRTPIQDGAHGEDWLFRYKDIAGWWRHAHHNRINGTRQQEATAWVPESKPVWFTELGCAAVNKGTNQPNKFLDTKSSESALPRYSDGRRDDAIQQQYIRAMTSYWAQDAHNPISVQYGAPMVDMARAFVWAWDARPYPHFPNNRGLWSDGENYARGHWINGRSGARSLASVVAEICARAGVLSYDVSGLHGVVRGYAVDDISDARASLQPLMLQHGFDAIERDGTLGFAMRDGSNVRELALETLAISAELEGDIEKTRGADAETAGRVRVQFVQADGDFQTLSEEAILPDEATHAVATSQLPLSITRVEGRQVAERWLAEARLAREGVRLALPPSNCGIGAGDTVSLPEQGGRGLYRVDRVEQGPHQMLEAVRIEPTVYEPAGYDDDLVSLKPFVPPVPVLPQFMDLPLLTGDEIPHAPHLAISAKPWPGSVAVYDAYDDSGYRLNQVVTARATLGHTQTQMVAAQAGRWDLGDALQVKLVSGAFESISQDAVLAGGNLVAIGDGSAENWELFQFQDAQLVGPDTWWLTRRLRGQLGTDGLMPAVWPEGSVVVLMESSMKQIDLASSTRNTARHFRIGPAARGYDDPSYVHRQEAFPGVGLRPYTPCHLSATPSAEGTAISWVRRTRRDGDSWDTPDVPLNEESEKYLVRVIQNGTVKREVTAVQPYWTYSAAHQAQDNLSGSFQVQVAQMSASFGPGLFATLNIAA</sequence>
<evidence type="ECO:0000259" key="3">
    <source>
        <dbReference type="Pfam" id="PF23666"/>
    </source>
</evidence>
<dbReference type="InterPro" id="IPR025195">
    <property type="entry name" value="GTA_TIM_dom"/>
</dbReference>
<name>A0A4U7N5H0_9RHOB</name>
<evidence type="ECO:0000313" key="4">
    <source>
        <dbReference type="EMBL" id="TKZ20888.1"/>
    </source>
</evidence>
<keyword evidence="5" id="KW-1185">Reference proteome</keyword>
<feature type="domain" description="Tip attachment protein J" evidence="2">
    <location>
        <begin position="798"/>
        <end position="960"/>
    </location>
</feature>
<dbReference type="Gene3D" id="3.20.20.80">
    <property type="entry name" value="Glycosidases"/>
    <property type="match status" value="1"/>
</dbReference>
<feature type="domain" description="GTA TIM-barrel-like" evidence="1">
    <location>
        <begin position="443"/>
        <end position="739"/>
    </location>
</feature>
<comment type="caution">
    <text evidence="4">The sequence shown here is derived from an EMBL/GenBank/DDBJ whole genome shotgun (WGS) entry which is preliminary data.</text>
</comment>
<gene>
    <name evidence="4" type="ORF">FAP39_08715</name>
</gene>
<proteinExistence type="predicted"/>
<feature type="domain" description="Rcc01698-like C-terminal" evidence="3">
    <location>
        <begin position="1051"/>
        <end position="1151"/>
    </location>
</feature>
<dbReference type="InterPro" id="IPR017853">
    <property type="entry name" value="GH"/>
</dbReference>
<dbReference type="RefSeq" id="WP_138016015.1">
    <property type="nucleotide sequence ID" value="NZ_SULI01000008.1"/>
</dbReference>